<dbReference type="PANTHER" id="PTHR24320">
    <property type="entry name" value="RETINOL DEHYDROGENASE"/>
    <property type="match status" value="1"/>
</dbReference>
<dbReference type="EMBL" id="LFIW01002353">
    <property type="protein sequence ID" value="KZL73247.1"/>
    <property type="molecule type" value="Genomic_DNA"/>
</dbReference>
<organism evidence="3 4">
    <name type="scientific">Colletotrichum incanum</name>
    <name type="common">Soybean anthracnose fungus</name>
    <dbReference type="NCBI Taxonomy" id="1573173"/>
    <lineage>
        <taxon>Eukaryota</taxon>
        <taxon>Fungi</taxon>
        <taxon>Dikarya</taxon>
        <taxon>Ascomycota</taxon>
        <taxon>Pezizomycotina</taxon>
        <taxon>Sordariomycetes</taxon>
        <taxon>Hypocreomycetidae</taxon>
        <taxon>Glomerellales</taxon>
        <taxon>Glomerellaceae</taxon>
        <taxon>Colletotrichum</taxon>
        <taxon>Colletotrichum spaethianum species complex</taxon>
    </lineage>
</organism>
<gene>
    <name evidence="3" type="ORF">CI238_12283</name>
</gene>
<dbReference type="GO" id="GO:0016491">
    <property type="term" value="F:oxidoreductase activity"/>
    <property type="evidence" value="ECO:0007669"/>
    <property type="project" value="UniProtKB-KW"/>
</dbReference>
<dbReference type="AlphaFoldDB" id="A0A161YJT5"/>
<dbReference type="PANTHER" id="PTHR24320:SF272">
    <property type="entry name" value="NAD(P)-BINDING ROSSMANN-FOLD SUPERFAMILY PROTEIN"/>
    <property type="match status" value="1"/>
</dbReference>
<keyword evidence="2" id="KW-0560">Oxidoreductase</keyword>
<evidence type="ECO:0000313" key="3">
    <source>
        <dbReference type="EMBL" id="KZL73247.1"/>
    </source>
</evidence>
<dbReference type="Gene3D" id="3.40.50.720">
    <property type="entry name" value="NAD(P)-binding Rossmann-like Domain"/>
    <property type="match status" value="1"/>
</dbReference>
<protein>
    <submittedName>
        <fullName evidence="3">Ww domain-containing oxidoreductase</fullName>
    </submittedName>
</protein>
<reference evidence="3 4" key="1">
    <citation type="submission" date="2015-06" db="EMBL/GenBank/DDBJ databases">
        <title>Survival trade-offs in plant roots during colonization by closely related pathogenic and mutualistic fungi.</title>
        <authorList>
            <person name="Hacquard S."/>
            <person name="Kracher B."/>
            <person name="Hiruma K."/>
            <person name="Weinman A."/>
            <person name="Muench P."/>
            <person name="Garrido Oter R."/>
            <person name="Ver Loren van Themaat E."/>
            <person name="Dallerey J.-F."/>
            <person name="Damm U."/>
            <person name="Henrissat B."/>
            <person name="Lespinet O."/>
            <person name="Thon M."/>
            <person name="Kemen E."/>
            <person name="McHardy A.C."/>
            <person name="Schulze-Lefert P."/>
            <person name="O'Connell R.J."/>
        </authorList>
    </citation>
    <scope>NUCLEOTIDE SEQUENCE [LARGE SCALE GENOMIC DNA]</scope>
    <source>
        <strain evidence="3 4">MAFF 238704</strain>
    </source>
</reference>
<dbReference type="Proteomes" id="UP000076584">
    <property type="component" value="Unassembled WGS sequence"/>
</dbReference>
<sequence length="340" mass="37089">MSKYAASHVNPQGPGDTRPTALQVVEDEDLIGKLTGKVVLVTGANAGIGLETARAIHATGATLILTARNSTKAQQAIDNVKNGPGPKSDAPIHAIELRLDSLVSVRSAARAFLAKSDKLNVLILNAGVMATPQGKTEDGFETQFGTNFLGHFLLFQLLKPALLAASTPEFRSRVISLSSMGHRASGIRLDDLNFEKEPYEPWTAYGRSKTANIYLANEIERRYGFKGLHALSVHPGVIDTNLTQFLSEDVVDHFFKKDEALQKVMKSIPQGAATTVYAALSKEWEGRGGKFLSNLAEEKPAKPDEDWMQNPVGYAPWVYDEESAKKLWEESNRLVGVTDE</sequence>
<evidence type="ECO:0000256" key="1">
    <source>
        <dbReference type="ARBA" id="ARBA00006484"/>
    </source>
</evidence>
<keyword evidence="4" id="KW-1185">Reference proteome</keyword>
<proteinExistence type="inferred from homology"/>
<dbReference type="InterPro" id="IPR002347">
    <property type="entry name" value="SDR_fam"/>
</dbReference>
<accession>A0A161YJT5</accession>
<comment type="similarity">
    <text evidence="1">Belongs to the short-chain dehydrogenases/reductases (SDR) family.</text>
</comment>
<dbReference type="PRINTS" id="PR00081">
    <property type="entry name" value="GDHRDH"/>
</dbReference>
<evidence type="ECO:0000256" key="2">
    <source>
        <dbReference type="ARBA" id="ARBA00023002"/>
    </source>
</evidence>
<evidence type="ECO:0000313" key="4">
    <source>
        <dbReference type="Proteomes" id="UP000076584"/>
    </source>
</evidence>
<name>A0A161YJT5_COLIC</name>
<comment type="caution">
    <text evidence="3">The sequence shown here is derived from an EMBL/GenBank/DDBJ whole genome shotgun (WGS) entry which is preliminary data.</text>
</comment>
<dbReference type="InterPro" id="IPR036291">
    <property type="entry name" value="NAD(P)-bd_dom_sf"/>
</dbReference>
<dbReference type="STRING" id="1573173.A0A161YJT5"/>
<dbReference type="OrthoDB" id="191139at2759"/>
<dbReference type="Pfam" id="PF00106">
    <property type="entry name" value="adh_short"/>
    <property type="match status" value="1"/>
</dbReference>
<dbReference type="SUPFAM" id="SSF51735">
    <property type="entry name" value="NAD(P)-binding Rossmann-fold domains"/>
    <property type="match status" value="1"/>
</dbReference>